<dbReference type="Pfam" id="PF11750">
    <property type="entry name" value="DUF3307"/>
    <property type="match status" value="1"/>
</dbReference>
<feature type="transmembrane region" description="Helical" evidence="1">
    <location>
        <begin position="88"/>
        <end position="109"/>
    </location>
</feature>
<reference evidence="3" key="1">
    <citation type="submission" date="2016-10" db="EMBL/GenBank/DDBJ databases">
        <authorList>
            <person name="Varghese N."/>
            <person name="Submissions S."/>
        </authorList>
    </citation>
    <scope>NUCLEOTIDE SEQUENCE [LARGE SCALE GENOMIC DNA]</scope>
    <source>
        <strain evidence="3">DSM 26542</strain>
    </source>
</reference>
<keyword evidence="1" id="KW-1133">Transmembrane helix</keyword>
<dbReference type="OrthoDB" id="8536716at2"/>
<keyword evidence="1" id="KW-0812">Transmembrane</keyword>
<feature type="transmembrane region" description="Helical" evidence="1">
    <location>
        <begin position="211"/>
        <end position="233"/>
    </location>
</feature>
<dbReference type="STRING" id="1150112.SAMN04487893_10178"/>
<evidence type="ECO:0000313" key="2">
    <source>
        <dbReference type="EMBL" id="SFI76495.1"/>
    </source>
</evidence>
<feature type="transmembrane region" description="Helical" evidence="1">
    <location>
        <begin position="124"/>
        <end position="142"/>
    </location>
</feature>
<dbReference type="EMBL" id="FORU01000001">
    <property type="protein sequence ID" value="SFI76495.1"/>
    <property type="molecule type" value="Genomic_DNA"/>
</dbReference>
<feature type="transmembrane region" description="Helical" evidence="1">
    <location>
        <begin position="59"/>
        <end position="76"/>
    </location>
</feature>
<evidence type="ECO:0008006" key="4">
    <source>
        <dbReference type="Google" id="ProtNLM"/>
    </source>
</evidence>
<evidence type="ECO:0000256" key="1">
    <source>
        <dbReference type="SAM" id="Phobius"/>
    </source>
</evidence>
<evidence type="ECO:0000313" key="3">
    <source>
        <dbReference type="Proteomes" id="UP000243887"/>
    </source>
</evidence>
<keyword evidence="1" id="KW-0472">Membrane</keyword>
<proteinExistence type="predicted"/>
<feature type="transmembrane region" description="Helical" evidence="1">
    <location>
        <begin position="171"/>
        <end position="191"/>
    </location>
</feature>
<dbReference type="Proteomes" id="UP000243887">
    <property type="component" value="Unassembled WGS sequence"/>
</dbReference>
<feature type="transmembrane region" description="Helical" evidence="1">
    <location>
        <begin position="36"/>
        <end position="53"/>
    </location>
</feature>
<protein>
    <recommendedName>
        <fullName evidence="4">DUF3307 domain-containing protein</fullName>
    </recommendedName>
</protein>
<name>A0A1I3KWL1_9FLAO</name>
<keyword evidence="3" id="KW-1185">Reference proteome</keyword>
<organism evidence="2 3">
    <name type="scientific">Myroides guanonis</name>
    <dbReference type="NCBI Taxonomy" id="1150112"/>
    <lineage>
        <taxon>Bacteria</taxon>
        <taxon>Pseudomonadati</taxon>
        <taxon>Bacteroidota</taxon>
        <taxon>Flavobacteriia</taxon>
        <taxon>Flavobacteriales</taxon>
        <taxon>Flavobacteriaceae</taxon>
        <taxon>Myroides</taxon>
    </lineage>
</organism>
<dbReference type="AlphaFoldDB" id="A0A1I3KWL1"/>
<accession>A0A1I3KWL1</accession>
<gene>
    <name evidence="2" type="ORF">SAMN04487893_10178</name>
</gene>
<dbReference type="RefSeq" id="WP_090677448.1">
    <property type="nucleotide sequence ID" value="NZ_FORU01000001.1"/>
</dbReference>
<dbReference type="InterPro" id="IPR021737">
    <property type="entry name" value="Phage_phiKZ_Orf197"/>
</dbReference>
<sequence length="239" mass="27436">MLELILKIGIAHLLGDFVFQSNKMVSDISNRKFKSIYLYLHILIHFVLILLFTSFEAKYVFPAIVLSLSHLAIDSLTKIGLSNKINSVYNFIIDQVLHICAIALFVNHFEPFTIEFRQIFNNEIYLFIMAIILITSVSSIVIKKTMDTFNYPIPNNGLRNAGKYIGMLERLFIFAFVTMSFWEGIGFLLAAKSIFRFGDLKENKEIKLTEYILIGTLLSFGIAITIGLAYKYFKPFIEI</sequence>